<dbReference type="CDD" id="cd00448">
    <property type="entry name" value="YjgF_YER057c_UK114_family"/>
    <property type="match status" value="1"/>
</dbReference>
<dbReference type="PANTHER" id="PTHR11803:SF39">
    <property type="entry name" value="2-IMINOBUTANOATE_2-IMINOPROPANOATE DEAMINASE"/>
    <property type="match status" value="1"/>
</dbReference>
<dbReference type="RefSeq" id="WP_028126818.1">
    <property type="nucleotide sequence ID" value="NZ_PHNE01000001.1"/>
</dbReference>
<dbReference type="FunFam" id="3.30.1330.40:FF:000001">
    <property type="entry name" value="L-PSP family endoribonuclease"/>
    <property type="match status" value="1"/>
</dbReference>
<dbReference type="GO" id="GO:0005829">
    <property type="term" value="C:cytosol"/>
    <property type="evidence" value="ECO:0007669"/>
    <property type="project" value="TreeGrafter"/>
</dbReference>
<name>A0A2S5REZ7_9MOLU</name>
<dbReference type="InterPro" id="IPR006056">
    <property type="entry name" value="RidA"/>
</dbReference>
<dbReference type="InterPro" id="IPR019897">
    <property type="entry name" value="RidA_CS"/>
</dbReference>
<organism evidence="2 3">
    <name type="scientific">Williamsoniiplasma lucivorax</name>
    <dbReference type="NCBI Taxonomy" id="209274"/>
    <lineage>
        <taxon>Bacteria</taxon>
        <taxon>Bacillati</taxon>
        <taxon>Mycoplasmatota</taxon>
        <taxon>Mollicutes</taxon>
        <taxon>Entomoplasmatales</taxon>
        <taxon>Williamsoniiplasma</taxon>
    </lineage>
</organism>
<dbReference type="PROSITE" id="PS01094">
    <property type="entry name" value="UPF0076"/>
    <property type="match status" value="1"/>
</dbReference>
<dbReference type="NCBIfam" id="TIGR00004">
    <property type="entry name" value="Rid family detoxifying hydrolase"/>
    <property type="match status" value="1"/>
</dbReference>
<comment type="caution">
    <text evidence="2">The sequence shown here is derived from an EMBL/GenBank/DDBJ whole genome shotgun (WGS) entry which is preliminary data.</text>
</comment>
<dbReference type="STRING" id="1399797.GCA_000518285_01431"/>
<protein>
    <submittedName>
        <fullName evidence="2">TdcF protein</fullName>
    </submittedName>
</protein>
<dbReference type="AlphaFoldDB" id="A0A2S5REZ7"/>
<reference evidence="2 3" key="1">
    <citation type="submission" date="2017-11" db="EMBL/GenBank/DDBJ databases">
        <title>Genome sequence of Entomoplasma lucivorax PIPN-2 (ATCC 49196).</title>
        <authorList>
            <person name="Lo W.-S."/>
            <person name="Gasparich G.E."/>
            <person name="Kuo C.-H."/>
        </authorList>
    </citation>
    <scope>NUCLEOTIDE SEQUENCE [LARGE SCALE GENOMIC DNA]</scope>
    <source>
        <strain evidence="2 3">PIPN-2</strain>
    </source>
</reference>
<accession>A0A2S5REZ7</accession>
<evidence type="ECO:0000313" key="3">
    <source>
        <dbReference type="Proteomes" id="UP000237865"/>
    </source>
</evidence>
<dbReference type="SUPFAM" id="SSF55298">
    <property type="entry name" value="YjgF-like"/>
    <property type="match status" value="1"/>
</dbReference>
<gene>
    <name evidence="2" type="primary">tdcF</name>
    <name evidence="2" type="ORF">ELUCI_v1c01810</name>
</gene>
<dbReference type="InterPro" id="IPR035959">
    <property type="entry name" value="RutC-like_sf"/>
</dbReference>
<dbReference type="Proteomes" id="UP000237865">
    <property type="component" value="Unassembled WGS sequence"/>
</dbReference>
<dbReference type="InterPro" id="IPR006175">
    <property type="entry name" value="YjgF/YER057c/UK114"/>
</dbReference>
<comment type="similarity">
    <text evidence="1">Belongs to the RutC family.</text>
</comment>
<proteinExistence type="inferred from homology"/>
<sequence>MKLFNANKAPNAVGPYSHAVILKNGFIYISGQIGLDHESMQMPNEIEKQTENILKNIDAILTEAGYKKNDIVKTTIFLKNIKDFEIVNNLYGNYFQEHKPARSTVEVSNLPKNGLIEIEVIAFSD</sequence>
<evidence type="ECO:0000313" key="2">
    <source>
        <dbReference type="EMBL" id="PPE05893.1"/>
    </source>
</evidence>
<dbReference type="Pfam" id="PF01042">
    <property type="entry name" value="Ribonuc_L-PSP"/>
    <property type="match status" value="1"/>
</dbReference>
<keyword evidence="3" id="KW-1185">Reference proteome</keyword>
<evidence type="ECO:0000256" key="1">
    <source>
        <dbReference type="ARBA" id="ARBA00010552"/>
    </source>
</evidence>
<dbReference type="Gene3D" id="3.30.1330.40">
    <property type="entry name" value="RutC-like"/>
    <property type="match status" value="1"/>
</dbReference>
<dbReference type="PANTHER" id="PTHR11803">
    <property type="entry name" value="2-IMINOBUTANOATE/2-IMINOPROPANOATE DEAMINASE RIDA"/>
    <property type="match status" value="1"/>
</dbReference>
<dbReference type="GO" id="GO:0019239">
    <property type="term" value="F:deaminase activity"/>
    <property type="evidence" value="ECO:0007669"/>
    <property type="project" value="TreeGrafter"/>
</dbReference>
<dbReference type="EMBL" id="PHNE01000001">
    <property type="protein sequence ID" value="PPE05893.1"/>
    <property type="molecule type" value="Genomic_DNA"/>
</dbReference>